<evidence type="ECO:0000256" key="5">
    <source>
        <dbReference type="SAM" id="SignalP"/>
    </source>
</evidence>
<dbReference type="PANTHER" id="PTHR11717:SF7">
    <property type="entry name" value="LOW MOLECULAR WEIGHT PHOSPHOTYROSINE PROTEIN PHOSPHATASE"/>
    <property type="match status" value="1"/>
</dbReference>
<protein>
    <recommendedName>
        <fullName evidence="2">protein-tyrosine-phosphatase</fullName>
        <ecNumber evidence="2">3.1.3.48</ecNumber>
    </recommendedName>
</protein>
<evidence type="ECO:0000259" key="6">
    <source>
        <dbReference type="SMART" id="SM00226"/>
    </source>
</evidence>
<dbReference type="PRINTS" id="PR00719">
    <property type="entry name" value="LMWPTPASE"/>
</dbReference>
<dbReference type="InterPro" id="IPR050438">
    <property type="entry name" value="LMW_PTPase"/>
</dbReference>
<gene>
    <name evidence="7" type="ORF">J0A65_12410</name>
</gene>
<feature type="chain" id="PRO_5046936484" description="protein-tyrosine-phosphatase" evidence="5">
    <location>
        <begin position="25"/>
        <end position="158"/>
    </location>
</feature>
<keyword evidence="3" id="KW-0378">Hydrolase</keyword>
<keyword evidence="8" id="KW-1185">Reference proteome</keyword>
<dbReference type="PANTHER" id="PTHR11717">
    <property type="entry name" value="LOW MOLECULAR WEIGHT PROTEIN TYROSINE PHOSPHATASE"/>
    <property type="match status" value="1"/>
</dbReference>
<dbReference type="InterPro" id="IPR036196">
    <property type="entry name" value="Ptyr_pPase_sf"/>
</dbReference>
<comment type="caution">
    <text evidence="7">The sequence shown here is derived from an EMBL/GenBank/DDBJ whole genome shotgun (WGS) entry which is preliminary data.</text>
</comment>
<reference evidence="7 8" key="1">
    <citation type="submission" date="2021-03" db="EMBL/GenBank/DDBJ databases">
        <title>novel species isolated from a fishpond in China.</title>
        <authorList>
            <person name="Lu H."/>
            <person name="Cai Z."/>
        </authorList>
    </citation>
    <scope>NUCLEOTIDE SEQUENCE [LARGE SCALE GENOMIC DNA]</scope>
    <source>
        <strain evidence="7 8">Y57</strain>
    </source>
</reference>
<evidence type="ECO:0000256" key="1">
    <source>
        <dbReference type="ARBA" id="ARBA00011063"/>
    </source>
</evidence>
<keyword evidence="5" id="KW-0732">Signal</keyword>
<dbReference type="CDD" id="cd16343">
    <property type="entry name" value="LMWPTP"/>
    <property type="match status" value="1"/>
</dbReference>
<organism evidence="7 8">
    <name type="scientific">Bowmanella yangjiangensis</name>
    <dbReference type="NCBI Taxonomy" id="2811230"/>
    <lineage>
        <taxon>Bacteria</taxon>
        <taxon>Pseudomonadati</taxon>
        <taxon>Pseudomonadota</taxon>
        <taxon>Gammaproteobacteria</taxon>
        <taxon>Alteromonadales</taxon>
        <taxon>Alteromonadaceae</taxon>
        <taxon>Bowmanella</taxon>
    </lineage>
</organism>
<name>A0ABS3CU87_9ALTE</name>
<comment type="similarity">
    <text evidence="1">Belongs to the low molecular weight phosphotyrosine protein phosphatase family.</text>
</comment>
<feature type="signal peptide" evidence="5">
    <location>
        <begin position="1"/>
        <end position="24"/>
    </location>
</feature>
<evidence type="ECO:0000313" key="8">
    <source>
        <dbReference type="Proteomes" id="UP000663992"/>
    </source>
</evidence>
<evidence type="ECO:0000313" key="7">
    <source>
        <dbReference type="EMBL" id="MBN7820673.1"/>
    </source>
</evidence>
<evidence type="ECO:0000256" key="2">
    <source>
        <dbReference type="ARBA" id="ARBA00013064"/>
    </source>
</evidence>
<dbReference type="SUPFAM" id="SSF52788">
    <property type="entry name" value="Phosphotyrosine protein phosphatases I"/>
    <property type="match status" value="1"/>
</dbReference>
<feature type="domain" description="Phosphotyrosine protein phosphatase I" evidence="6">
    <location>
        <begin position="6"/>
        <end position="152"/>
    </location>
</feature>
<dbReference type="Proteomes" id="UP000663992">
    <property type="component" value="Unassembled WGS sequence"/>
</dbReference>
<proteinExistence type="inferred from homology"/>
<accession>A0ABS3CU87</accession>
<dbReference type="EC" id="3.1.3.48" evidence="2"/>
<evidence type="ECO:0000256" key="4">
    <source>
        <dbReference type="ARBA" id="ARBA00022912"/>
    </source>
</evidence>
<keyword evidence="4" id="KW-0904">Protein phosphatase</keyword>
<evidence type="ECO:0000256" key="3">
    <source>
        <dbReference type="ARBA" id="ARBA00022801"/>
    </source>
</evidence>
<dbReference type="InterPro" id="IPR017867">
    <property type="entry name" value="Tyr_phospatase_low_mol_wt"/>
</dbReference>
<sequence>MNPRTPSVLFVCLGNLCRSPTAHAVFHTMAFEQGVDVFVDSAGTAGYHKGSSPDQRSVDAGQARGYSFKGQRSRPVLMDDFERFDLVLAMDSKNLRDLLAMCPPEYQHKVSLFLEYADHDESEVPDPYYGGRQGFELVLDLIEQGCAVLLRKVKQLPC</sequence>
<dbReference type="EMBL" id="JAFKCS010000011">
    <property type="protein sequence ID" value="MBN7820673.1"/>
    <property type="molecule type" value="Genomic_DNA"/>
</dbReference>
<dbReference type="InterPro" id="IPR023485">
    <property type="entry name" value="Ptyr_pPase"/>
</dbReference>
<dbReference type="Pfam" id="PF01451">
    <property type="entry name" value="LMWPc"/>
    <property type="match status" value="1"/>
</dbReference>
<dbReference type="RefSeq" id="WP_206594504.1">
    <property type="nucleotide sequence ID" value="NZ_JAFKCS010000011.1"/>
</dbReference>
<dbReference type="SMART" id="SM00226">
    <property type="entry name" value="LMWPc"/>
    <property type="match status" value="1"/>
</dbReference>
<dbReference type="Gene3D" id="3.40.50.2300">
    <property type="match status" value="1"/>
</dbReference>